<proteinExistence type="predicted"/>
<evidence type="ECO:0000256" key="1">
    <source>
        <dbReference type="ARBA" id="ARBA00022801"/>
    </source>
</evidence>
<keyword evidence="3" id="KW-1185">Reference proteome</keyword>
<keyword evidence="1" id="KW-0378">Hydrolase</keyword>
<evidence type="ECO:0000313" key="2">
    <source>
        <dbReference type="EMBL" id="EDO33816.1"/>
    </source>
</evidence>
<dbReference type="GO" id="GO:0004668">
    <property type="term" value="F:protein-arginine deiminase activity"/>
    <property type="evidence" value="ECO:0007669"/>
    <property type="project" value="InterPro"/>
</dbReference>
<dbReference type="InParanoid" id="A7SR61"/>
<dbReference type="OMA" id="FEYDDIW"/>
<dbReference type="eggNOG" id="ENOG502SEJA">
    <property type="taxonomic scope" value="Eukaryota"/>
</dbReference>
<dbReference type="OrthoDB" id="544103at2759"/>
<dbReference type="InterPro" id="IPR007466">
    <property type="entry name" value="Peptidyl-Arg-deiminase_porph"/>
</dbReference>
<dbReference type="SUPFAM" id="SSF55909">
    <property type="entry name" value="Pentein"/>
    <property type="match status" value="1"/>
</dbReference>
<dbReference type="PANTHER" id="PTHR31377:SF0">
    <property type="entry name" value="AGMATINE DEIMINASE-RELATED"/>
    <property type="match status" value="1"/>
</dbReference>
<gene>
    <name evidence="2" type="ORF">NEMVEDRAFT_v1g246873</name>
</gene>
<evidence type="ECO:0000313" key="3">
    <source>
        <dbReference type="Proteomes" id="UP000001593"/>
    </source>
</evidence>
<accession>A7SR61</accession>
<dbReference type="PhylomeDB" id="A7SR61"/>
<evidence type="ECO:0008006" key="4">
    <source>
        <dbReference type="Google" id="ProtNLM"/>
    </source>
</evidence>
<dbReference type="Pfam" id="PF04371">
    <property type="entry name" value="PAD_porph"/>
    <property type="match status" value="1"/>
</dbReference>
<name>A7SR61_NEMVE</name>
<organism evidence="2 3">
    <name type="scientific">Nematostella vectensis</name>
    <name type="common">Starlet sea anemone</name>
    <dbReference type="NCBI Taxonomy" id="45351"/>
    <lineage>
        <taxon>Eukaryota</taxon>
        <taxon>Metazoa</taxon>
        <taxon>Cnidaria</taxon>
        <taxon>Anthozoa</taxon>
        <taxon>Hexacorallia</taxon>
        <taxon>Actiniaria</taxon>
        <taxon>Edwardsiidae</taxon>
        <taxon>Nematostella</taxon>
    </lineage>
</organism>
<dbReference type="HOGENOM" id="CLU_051978_0_0_1"/>
<dbReference type="KEGG" id="nve:5505045"/>
<dbReference type="EMBL" id="DS469756">
    <property type="protein sequence ID" value="EDO33816.1"/>
    <property type="molecule type" value="Genomic_DNA"/>
</dbReference>
<dbReference type="GO" id="GO:0009446">
    <property type="term" value="P:putrescine biosynthetic process"/>
    <property type="evidence" value="ECO:0007669"/>
    <property type="project" value="InterPro"/>
</dbReference>
<sequence>MANAKQTIVISLPGKKDNYYVDDIKDIADFVFEMDKQTYGHDNLIVIHDKSGRNLLKQHEFVNAQMIEIDEPGLDLWMRDFPPCMPKQQVKFSYKPQYIKASRATHDASRFDKFAVMVGLPQWEKSDLVLEGGNIVENGEDIAIVTERIFDDNKKFSEKEVIRRVEQTIKRKVVVVPDPEDTTGHADGIVSFLDKNTLLITMLDDKGGKDFYEDIKKEVTDSYPHLKIIPLPSYSKKTKKHGFNTAEGSYANSLVTYNAVYVPCYGNHKKDEMALGVIQSCTSKAVIPIRVRGRVPELGGSVRCMTWQIDESHPVARRLAEYVTSSPSPLSPQAGSSHGRH</sequence>
<dbReference type="Gene3D" id="3.75.10.10">
    <property type="entry name" value="L-arginine/glycine Amidinotransferase, Chain A"/>
    <property type="match status" value="1"/>
</dbReference>
<dbReference type="AlphaFoldDB" id="A7SR61"/>
<dbReference type="PANTHER" id="PTHR31377">
    <property type="entry name" value="AGMATINE DEIMINASE-RELATED"/>
    <property type="match status" value="1"/>
</dbReference>
<dbReference type="Proteomes" id="UP000001593">
    <property type="component" value="Unassembled WGS sequence"/>
</dbReference>
<protein>
    <recommendedName>
        <fullName evidence="4">Agmatine deiminase</fullName>
    </recommendedName>
</protein>
<reference evidence="2 3" key="1">
    <citation type="journal article" date="2007" name="Science">
        <title>Sea anemone genome reveals ancestral eumetazoan gene repertoire and genomic organization.</title>
        <authorList>
            <person name="Putnam N.H."/>
            <person name="Srivastava M."/>
            <person name="Hellsten U."/>
            <person name="Dirks B."/>
            <person name="Chapman J."/>
            <person name="Salamov A."/>
            <person name="Terry A."/>
            <person name="Shapiro H."/>
            <person name="Lindquist E."/>
            <person name="Kapitonov V.V."/>
            <person name="Jurka J."/>
            <person name="Genikhovich G."/>
            <person name="Grigoriev I.V."/>
            <person name="Lucas S.M."/>
            <person name="Steele R.E."/>
            <person name="Finnerty J.R."/>
            <person name="Technau U."/>
            <person name="Martindale M.Q."/>
            <person name="Rokhsar D.S."/>
        </authorList>
    </citation>
    <scope>NUCLEOTIDE SEQUENCE [LARGE SCALE GENOMIC DNA]</scope>
    <source>
        <strain evidence="3">CH2 X CH6</strain>
    </source>
</reference>